<reference evidence="2 3" key="1">
    <citation type="journal article" date="2018" name="Nat. Ecol. Evol.">
        <title>Pezizomycetes genomes reveal the molecular basis of ectomycorrhizal truffle lifestyle.</title>
        <authorList>
            <person name="Murat C."/>
            <person name="Payen T."/>
            <person name="Noel B."/>
            <person name="Kuo A."/>
            <person name="Morin E."/>
            <person name="Chen J."/>
            <person name="Kohler A."/>
            <person name="Krizsan K."/>
            <person name="Balestrini R."/>
            <person name="Da Silva C."/>
            <person name="Montanini B."/>
            <person name="Hainaut M."/>
            <person name="Levati E."/>
            <person name="Barry K.W."/>
            <person name="Belfiori B."/>
            <person name="Cichocki N."/>
            <person name="Clum A."/>
            <person name="Dockter R.B."/>
            <person name="Fauchery L."/>
            <person name="Guy J."/>
            <person name="Iotti M."/>
            <person name="Le Tacon F."/>
            <person name="Lindquist E.A."/>
            <person name="Lipzen A."/>
            <person name="Malagnac F."/>
            <person name="Mello A."/>
            <person name="Molinier V."/>
            <person name="Miyauchi S."/>
            <person name="Poulain J."/>
            <person name="Riccioni C."/>
            <person name="Rubini A."/>
            <person name="Sitrit Y."/>
            <person name="Splivallo R."/>
            <person name="Traeger S."/>
            <person name="Wang M."/>
            <person name="Zifcakova L."/>
            <person name="Wipf D."/>
            <person name="Zambonelli A."/>
            <person name="Paolocci F."/>
            <person name="Nowrousian M."/>
            <person name="Ottonello S."/>
            <person name="Baldrian P."/>
            <person name="Spatafora J.W."/>
            <person name="Henrissat B."/>
            <person name="Nagy L.G."/>
            <person name="Aury J.M."/>
            <person name="Wincker P."/>
            <person name="Grigoriev I.V."/>
            <person name="Bonfante P."/>
            <person name="Martin F.M."/>
        </authorList>
    </citation>
    <scope>NUCLEOTIDE SEQUENCE [LARGE SCALE GENOMIC DNA]</scope>
    <source>
        <strain evidence="2 3">120613-1</strain>
    </source>
</reference>
<sequence length="81" mass="8961">MYTLTPTSTTIINPEIYYSAPSILRLLLSACRNSTNTHSISGAVDYTQNSGALSRQFGVVALALPTILSMIYDTMYHFILR</sequence>
<keyword evidence="1" id="KW-0472">Membrane</keyword>
<evidence type="ECO:0000256" key="1">
    <source>
        <dbReference type="SAM" id="Phobius"/>
    </source>
</evidence>
<protein>
    <submittedName>
        <fullName evidence="2">Uncharacterized protein</fullName>
    </submittedName>
</protein>
<accession>A0A3N4J3Z4</accession>
<keyword evidence="1" id="KW-1133">Transmembrane helix</keyword>
<gene>
    <name evidence="2" type="ORF">L873DRAFT_111241</name>
</gene>
<dbReference type="AlphaFoldDB" id="A0A3N4J3Z4"/>
<keyword evidence="3" id="KW-1185">Reference proteome</keyword>
<name>A0A3N4J3Z4_9PEZI</name>
<dbReference type="EMBL" id="ML120461">
    <property type="protein sequence ID" value="RPA93043.1"/>
    <property type="molecule type" value="Genomic_DNA"/>
</dbReference>
<dbReference type="Proteomes" id="UP000276215">
    <property type="component" value="Unassembled WGS sequence"/>
</dbReference>
<evidence type="ECO:0000313" key="2">
    <source>
        <dbReference type="EMBL" id="RPA93043.1"/>
    </source>
</evidence>
<feature type="transmembrane region" description="Helical" evidence="1">
    <location>
        <begin position="57"/>
        <end position="79"/>
    </location>
</feature>
<organism evidence="2 3">
    <name type="scientific">Choiromyces venosus 120613-1</name>
    <dbReference type="NCBI Taxonomy" id="1336337"/>
    <lineage>
        <taxon>Eukaryota</taxon>
        <taxon>Fungi</taxon>
        <taxon>Dikarya</taxon>
        <taxon>Ascomycota</taxon>
        <taxon>Pezizomycotina</taxon>
        <taxon>Pezizomycetes</taxon>
        <taxon>Pezizales</taxon>
        <taxon>Tuberaceae</taxon>
        <taxon>Choiromyces</taxon>
    </lineage>
</organism>
<keyword evidence="1" id="KW-0812">Transmembrane</keyword>
<proteinExistence type="predicted"/>
<evidence type="ECO:0000313" key="3">
    <source>
        <dbReference type="Proteomes" id="UP000276215"/>
    </source>
</evidence>